<proteinExistence type="predicted"/>
<dbReference type="PATRIC" id="fig|44574.3.peg.1588"/>
<evidence type="ECO:0000313" key="1">
    <source>
        <dbReference type="EMBL" id="AKH37568.1"/>
    </source>
</evidence>
<evidence type="ECO:0000313" key="3">
    <source>
        <dbReference type="Proteomes" id="UP000034156"/>
    </source>
</evidence>
<dbReference type="Proteomes" id="UP000324176">
    <property type="component" value="Unassembled WGS sequence"/>
</dbReference>
<keyword evidence="3" id="KW-1185">Reference proteome</keyword>
<protein>
    <submittedName>
        <fullName evidence="1">Uncharacterized protein</fullName>
    </submittedName>
</protein>
<dbReference type="OrthoDB" id="9873276at2"/>
<gene>
    <name evidence="1" type="ORF">AAW31_06635</name>
    <name evidence="2" type="ORF">BCL69_107220</name>
</gene>
<evidence type="ECO:0000313" key="4">
    <source>
        <dbReference type="Proteomes" id="UP000324176"/>
    </source>
</evidence>
<dbReference type="Proteomes" id="UP000034156">
    <property type="component" value="Chromosome"/>
</dbReference>
<name>A0A0F7KEJ9_9PROT</name>
<dbReference type="EMBL" id="VNHT01000072">
    <property type="protein sequence ID" value="TYP78488.1"/>
    <property type="molecule type" value="Genomic_DNA"/>
</dbReference>
<dbReference type="AlphaFoldDB" id="A0A0F7KEJ9"/>
<sequence length="104" mass="11702">MIGQITGQRLQLAKMYIANYALALEEQAGALNLEHLIRQLNAEFKLVDASQESALIQDIGYFYQAIKNQQISAIDRGGYWKFKAMSLLEAKNELVKELNALRAA</sequence>
<organism evidence="1 3">
    <name type="scientific">Nitrosomonas communis</name>
    <dbReference type="NCBI Taxonomy" id="44574"/>
    <lineage>
        <taxon>Bacteria</taxon>
        <taxon>Pseudomonadati</taxon>
        <taxon>Pseudomonadota</taxon>
        <taxon>Betaproteobacteria</taxon>
        <taxon>Nitrosomonadales</taxon>
        <taxon>Nitrosomonadaceae</taxon>
        <taxon>Nitrosomonas</taxon>
    </lineage>
</organism>
<accession>A0A0F7KEJ9</accession>
<dbReference type="EMBL" id="CP011451">
    <property type="protein sequence ID" value="AKH37568.1"/>
    <property type="molecule type" value="Genomic_DNA"/>
</dbReference>
<reference evidence="3" key="1">
    <citation type="submission" date="2015-05" db="EMBL/GenBank/DDBJ databases">
        <title>Draft genome of Nitrosomonas communis strain Nm2.</title>
        <authorList>
            <person name="Kozlowski J.A."/>
            <person name="Kits K.D."/>
            <person name="Stein L.Y."/>
        </authorList>
    </citation>
    <scope>NUCLEOTIDE SEQUENCE [LARGE SCALE GENOMIC DNA]</scope>
    <source>
        <strain evidence="3">Nm2</strain>
    </source>
</reference>
<reference evidence="1 3" key="2">
    <citation type="journal article" date="2016" name="Genome Announc.">
        <title>Genome Sequence of Nitrosomonas communis Strain Nm2, a Mesophilic Ammonia-Oxidizing Bacterium Isolated from Mediterranean Soil.</title>
        <authorList>
            <person name="Kozlowski J.A."/>
            <person name="Kits K.D."/>
            <person name="Stein L.Y."/>
        </authorList>
    </citation>
    <scope>NUCLEOTIDE SEQUENCE [LARGE SCALE GENOMIC DNA]</scope>
    <source>
        <strain evidence="1 3">Nm2</strain>
    </source>
</reference>
<reference evidence="2 4" key="3">
    <citation type="submission" date="2019-07" db="EMBL/GenBank/DDBJ databases">
        <title>Active sludge and wastewater microbial communities from Klosterneuburg, Austria.</title>
        <authorList>
            <person name="Wagner M."/>
        </authorList>
    </citation>
    <scope>NUCLEOTIDE SEQUENCE [LARGE SCALE GENOMIC DNA]</scope>
    <source>
        <strain evidence="2 4">Nm2</strain>
    </source>
</reference>
<evidence type="ECO:0000313" key="2">
    <source>
        <dbReference type="EMBL" id="TYP78488.1"/>
    </source>
</evidence>
<dbReference type="KEGG" id="nco:AAW31_06635"/>
<dbReference type="RefSeq" id="WP_046849649.1">
    <property type="nucleotide sequence ID" value="NZ_CP011451.1"/>
</dbReference>